<feature type="region of interest" description="Disordered" evidence="1">
    <location>
        <begin position="1"/>
        <end position="22"/>
    </location>
</feature>
<proteinExistence type="predicted"/>
<protein>
    <submittedName>
        <fullName evidence="2">Uncharacterized protein</fullName>
    </submittedName>
</protein>
<reference evidence="2" key="1">
    <citation type="submission" date="2018-02" db="EMBL/GenBank/DDBJ databases">
        <title>Rhizophora mucronata_Transcriptome.</title>
        <authorList>
            <person name="Meera S.P."/>
            <person name="Sreeshan A."/>
            <person name="Augustine A."/>
        </authorList>
    </citation>
    <scope>NUCLEOTIDE SEQUENCE</scope>
    <source>
        <tissue evidence="2">Leaf</tissue>
    </source>
</reference>
<accession>A0A2P2JF95</accession>
<sequence length="63" mass="6757">MIEFGDKPQFSRYSKGNNSPATTTIVRTSPTLLSTRTLFLCDLNCLSAGSSAKRAFSRGPGSL</sequence>
<dbReference type="AlphaFoldDB" id="A0A2P2JF95"/>
<dbReference type="EMBL" id="GGEC01011652">
    <property type="protein sequence ID" value="MBW92135.1"/>
    <property type="molecule type" value="Transcribed_RNA"/>
</dbReference>
<feature type="compositionally biased region" description="Polar residues" evidence="1">
    <location>
        <begin position="11"/>
        <end position="22"/>
    </location>
</feature>
<organism evidence="2">
    <name type="scientific">Rhizophora mucronata</name>
    <name type="common">Asiatic mangrove</name>
    <dbReference type="NCBI Taxonomy" id="61149"/>
    <lineage>
        <taxon>Eukaryota</taxon>
        <taxon>Viridiplantae</taxon>
        <taxon>Streptophyta</taxon>
        <taxon>Embryophyta</taxon>
        <taxon>Tracheophyta</taxon>
        <taxon>Spermatophyta</taxon>
        <taxon>Magnoliopsida</taxon>
        <taxon>eudicotyledons</taxon>
        <taxon>Gunneridae</taxon>
        <taxon>Pentapetalae</taxon>
        <taxon>rosids</taxon>
        <taxon>fabids</taxon>
        <taxon>Malpighiales</taxon>
        <taxon>Rhizophoraceae</taxon>
        <taxon>Rhizophora</taxon>
    </lineage>
</organism>
<evidence type="ECO:0000313" key="2">
    <source>
        <dbReference type="EMBL" id="MBW92135.1"/>
    </source>
</evidence>
<name>A0A2P2JF95_RHIMU</name>
<evidence type="ECO:0000256" key="1">
    <source>
        <dbReference type="SAM" id="MobiDB-lite"/>
    </source>
</evidence>